<dbReference type="InterPro" id="IPR018640">
    <property type="entry name" value="DUF2063"/>
</dbReference>
<dbReference type="RefSeq" id="WP_090503986.1">
    <property type="nucleotide sequence ID" value="NZ_FOWX01000029.1"/>
</dbReference>
<name>A0A1I5V739_9PSED</name>
<dbReference type="STRING" id="289003.SAMN05216190_12935"/>
<organism evidence="2 3">
    <name type="scientific">Pseudomonas borbori</name>
    <dbReference type="NCBI Taxonomy" id="289003"/>
    <lineage>
        <taxon>Bacteria</taxon>
        <taxon>Pseudomonadati</taxon>
        <taxon>Pseudomonadota</taxon>
        <taxon>Gammaproteobacteria</taxon>
        <taxon>Pseudomonadales</taxon>
        <taxon>Pseudomonadaceae</taxon>
        <taxon>Pseudomonas</taxon>
    </lineage>
</organism>
<dbReference type="GO" id="GO:0003677">
    <property type="term" value="F:DNA binding"/>
    <property type="evidence" value="ECO:0007669"/>
    <property type="project" value="UniProtKB-KW"/>
</dbReference>
<accession>A0A1I5V739</accession>
<feature type="domain" description="Putative DNA-binding" evidence="1">
    <location>
        <begin position="6"/>
        <end position="101"/>
    </location>
</feature>
<dbReference type="InterPro" id="IPR044922">
    <property type="entry name" value="DUF2063_N_sf"/>
</dbReference>
<dbReference type="Pfam" id="PF09836">
    <property type="entry name" value="DUF2063"/>
    <property type="match status" value="1"/>
</dbReference>
<dbReference type="EMBL" id="FOWX01000029">
    <property type="protein sequence ID" value="SFQ03260.1"/>
    <property type="molecule type" value="Genomic_DNA"/>
</dbReference>
<evidence type="ECO:0000259" key="1">
    <source>
        <dbReference type="Pfam" id="PF09836"/>
    </source>
</evidence>
<sequence>MRLSAQQKALERYLATGDSVIPPELLEQIQGSNTLPAADGLMIYQNAYRARLLSVMREDFPALHRWMGDESFAQLAMTYISAWPSRHFSLRWLGEKLPEFIRGYIAEPQRSPMIELATLEWAFTLAFDAPDAVPLSLDLMSRFSADDWVNLRVCLTPSARWLQLQHNTVGMWAAAKAEADMPDAVALSEPLDCLVWRRELVCQYRTLEPGEAAALRLLIDGGSFASMCENLVGQHGEQAPLQAATWLKQWVGEGLLQRG</sequence>
<evidence type="ECO:0000313" key="2">
    <source>
        <dbReference type="EMBL" id="SFQ03260.1"/>
    </source>
</evidence>
<keyword evidence="2" id="KW-0238">DNA-binding</keyword>
<evidence type="ECO:0000313" key="3">
    <source>
        <dbReference type="Proteomes" id="UP000198784"/>
    </source>
</evidence>
<proteinExistence type="predicted"/>
<protein>
    <submittedName>
        <fullName evidence="2">Putative DNA-binding domain-containing protein</fullName>
    </submittedName>
</protein>
<reference evidence="3" key="1">
    <citation type="submission" date="2016-10" db="EMBL/GenBank/DDBJ databases">
        <authorList>
            <person name="Varghese N."/>
            <person name="Submissions S."/>
        </authorList>
    </citation>
    <scope>NUCLEOTIDE SEQUENCE [LARGE SCALE GENOMIC DNA]</scope>
    <source>
        <strain evidence="3">DSM 17834</strain>
    </source>
</reference>
<dbReference type="AlphaFoldDB" id="A0A1I5V739"/>
<gene>
    <name evidence="2" type="ORF">SAMN05216190_12935</name>
</gene>
<dbReference type="Gene3D" id="1.10.150.690">
    <property type="entry name" value="DUF2063"/>
    <property type="match status" value="1"/>
</dbReference>
<keyword evidence="3" id="KW-1185">Reference proteome</keyword>
<dbReference type="OrthoDB" id="343356at2"/>
<dbReference type="Proteomes" id="UP000198784">
    <property type="component" value="Unassembled WGS sequence"/>
</dbReference>